<protein>
    <submittedName>
        <fullName evidence="2">Uncharacterized protein</fullName>
    </submittedName>
</protein>
<dbReference type="InParanoid" id="A0A067PBE3"/>
<sequence>MNGASAMKTPREIRMEYIVRFKCGECKFARDASASDPSPSATSSSSPSTCIKSSLSSSRLGDLNVVKSQQGHTPYPSSQQPSQSPLGPVSTDSTINPIVFFLTPAPPPSN</sequence>
<dbReference type="HOGENOM" id="CLU_2171441_0_0_1"/>
<organism evidence="2 3">
    <name type="scientific">Jaapia argillacea MUCL 33604</name>
    <dbReference type="NCBI Taxonomy" id="933084"/>
    <lineage>
        <taxon>Eukaryota</taxon>
        <taxon>Fungi</taxon>
        <taxon>Dikarya</taxon>
        <taxon>Basidiomycota</taxon>
        <taxon>Agaricomycotina</taxon>
        <taxon>Agaricomycetes</taxon>
        <taxon>Agaricomycetidae</taxon>
        <taxon>Jaapiales</taxon>
        <taxon>Jaapiaceae</taxon>
        <taxon>Jaapia</taxon>
    </lineage>
</organism>
<dbReference type="AlphaFoldDB" id="A0A067PBE3"/>
<evidence type="ECO:0000313" key="2">
    <source>
        <dbReference type="EMBL" id="KDQ52074.1"/>
    </source>
</evidence>
<gene>
    <name evidence="2" type="ORF">JAAARDRAFT_198502</name>
</gene>
<keyword evidence="3" id="KW-1185">Reference proteome</keyword>
<feature type="compositionally biased region" description="Low complexity" evidence="1">
    <location>
        <begin position="76"/>
        <end position="85"/>
    </location>
</feature>
<accession>A0A067PBE3</accession>
<reference evidence="3" key="1">
    <citation type="journal article" date="2014" name="Proc. Natl. Acad. Sci. U.S.A.">
        <title>Extensive sampling of basidiomycete genomes demonstrates inadequacy of the white-rot/brown-rot paradigm for wood decay fungi.</title>
        <authorList>
            <person name="Riley R."/>
            <person name="Salamov A.A."/>
            <person name="Brown D.W."/>
            <person name="Nagy L.G."/>
            <person name="Floudas D."/>
            <person name="Held B.W."/>
            <person name="Levasseur A."/>
            <person name="Lombard V."/>
            <person name="Morin E."/>
            <person name="Otillar R."/>
            <person name="Lindquist E.A."/>
            <person name="Sun H."/>
            <person name="LaButti K.M."/>
            <person name="Schmutz J."/>
            <person name="Jabbour D."/>
            <person name="Luo H."/>
            <person name="Baker S.E."/>
            <person name="Pisabarro A.G."/>
            <person name="Walton J.D."/>
            <person name="Blanchette R.A."/>
            <person name="Henrissat B."/>
            <person name="Martin F."/>
            <person name="Cullen D."/>
            <person name="Hibbett D.S."/>
            <person name="Grigoriev I.V."/>
        </authorList>
    </citation>
    <scope>NUCLEOTIDE SEQUENCE [LARGE SCALE GENOMIC DNA]</scope>
    <source>
        <strain evidence="3">MUCL 33604</strain>
    </source>
</reference>
<name>A0A067PBE3_9AGAM</name>
<dbReference type="Proteomes" id="UP000027265">
    <property type="component" value="Unassembled WGS sequence"/>
</dbReference>
<proteinExistence type="predicted"/>
<evidence type="ECO:0000313" key="3">
    <source>
        <dbReference type="Proteomes" id="UP000027265"/>
    </source>
</evidence>
<dbReference type="EMBL" id="KL197742">
    <property type="protein sequence ID" value="KDQ52074.1"/>
    <property type="molecule type" value="Genomic_DNA"/>
</dbReference>
<feature type="compositionally biased region" description="Low complexity" evidence="1">
    <location>
        <begin position="32"/>
        <end position="58"/>
    </location>
</feature>
<feature type="region of interest" description="Disordered" evidence="1">
    <location>
        <begin position="30"/>
        <end position="110"/>
    </location>
</feature>
<evidence type="ECO:0000256" key="1">
    <source>
        <dbReference type="SAM" id="MobiDB-lite"/>
    </source>
</evidence>